<feature type="non-terminal residue" evidence="1">
    <location>
        <position position="80"/>
    </location>
</feature>
<evidence type="ECO:0000313" key="1">
    <source>
        <dbReference type="EMBL" id="KAL0183223.1"/>
    </source>
</evidence>
<gene>
    <name evidence="1" type="ORF">M9458_022598</name>
</gene>
<proteinExistence type="predicted"/>
<reference evidence="1 2" key="1">
    <citation type="submission" date="2024-05" db="EMBL/GenBank/DDBJ databases">
        <title>Genome sequencing and assembly of Indian major carp, Cirrhinus mrigala (Hamilton, 1822).</title>
        <authorList>
            <person name="Mohindra V."/>
            <person name="Chowdhury L.M."/>
            <person name="Lal K."/>
            <person name="Jena J.K."/>
        </authorList>
    </citation>
    <scope>NUCLEOTIDE SEQUENCE [LARGE SCALE GENOMIC DNA]</scope>
    <source>
        <strain evidence="1">CM1030</strain>
        <tissue evidence="1">Blood</tissue>
    </source>
</reference>
<protein>
    <submittedName>
        <fullName evidence="1">Uncharacterized protein</fullName>
    </submittedName>
</protein>
<evidence type="ECO:0000313" key="2">
    <source>
        <dbReference type="Proteomes" id="UP001529510"/>
    </source>
</evidence>
<accession>A0ABD0QAI6</accession>
<dbReference type="Proteomes" id="UP001529510">
    <property type="component" value="Unassembled WGS sequence"/>
</dbReference>
<dbReference type="EMBL" id="JAMKFB020000010">
    <property type="protein sequence ID" value="KAL0183223.1"/>
    <property type="molecule type" value="Genomic_DNA"/>
</dbReference>
<dbReference type="PANTHER" id="PTHR22619:SF3">
    <property type="entry name" value="ZINC FINGER SWIM DOMAIN-CONTAINING PROTEIN 6"/>
    <property type="match status" value="1"/>
</dbReference>
<name>A0ABD0QAI6_CIRMR</name>
<organism evidence="1 2">
    <name type="scientific">Cirrhinus mrigala</name>
    <name type="common">Mrigala</name>
    <dbReference type="NCBI Taxonomy" id="683832"/>
    <lineage>
        <taxon>Eukaryota</taxon>
        <taxon>Metazoa</taxon>
        <taxon>Chordata</taxon>
        <taxon>Craniata</taxon>
        <taxon>Vertebrata</taxon>
        <taxon>Euteleostomi</taxon>
        <taxon>Actinopterygii</taxon>
        <taxon>Neopterygii</taxon>
        <taxon>Teleostei</taxon>
        <taxon>Ostariophysi</taxon>
        <taxon>Cypriniformes</taxon>
        <taxon>Cyprinidae</taxon>
        <taxon>Labeoninae</taxon>
        <taxon>Labeonini</taxon>
        <taxon>Cirrhinus</taxon>
    </lineage>
</organism>
<comment type="caution">
    <text evidence="1">The sequence shown here is derived from an EMBL/GenBank/DDBJ whole genome shotgun (WGS) entry which is preliminary data.</text>
</comment>
<dbReference type="AlphaFoldDB" id="A0ABD0QAI6"/>
<dbReference type="PANTHER" id="PTHR22619">
    <property type="entry name" value="ZINC FINGER SWIM DOMAIN CONTAINING PROTEIN 4, 5, 6"/>
    <property type="match status" value="1"/>
</dbReference>
<sequence length="80" mass="9231">TMSSSKHSELHLFPSTRRFLEEAVETALMGLGQQRIMPDGLYAQEKVCRNEEHLIAKLQEVDLDDTLVKIFRKQAVFLLE</sequence>
<keyword evidence="2" id="KW-1185">Reference proteome</keyword>
<feature type="non-terminal residue" evidence="1">
    <location>
        <position position="1"/>
    </location>
</feature>